<comment type="caution">
    <text evidence="7">The sequence shown here is derived from an EMBL/GenBank/DDBJ whole genome shotgun (WGS) entry which is preliminary data.</text>
</comment>
<keyword evidence="3" id="KW-0687">Ribonucleoprotein</keyword>
<feature type="compositionally biased region" description="Acidic residues" evidence="6">
    <location>
        <begin position="157"/>
        <end position="168"/>
    </location>
</feature>
<comment type="similarity">
    <text evidence="1">Belongs to the bacterial ribosomal protein bL19 family.</text>
</comment>
<accession>A0A1V5ZNV1</accession>
<dbReference type="GO" id="GO:0006412">
    <property type="term" value="P:translation"/>
    <property type="evidence" value="ECO:0007669"/>
    <property type="project" value="InterPro"/>
</dbReference>
<organism evidence="7">
    <name type="scientific">candidate division CPR1 bacterium ADurb.Bin160</name>
    <dbReference type="NCBI Taxonomy" id="1852826"/>
    <lineage>
        <taxon>Bacteria</taxon>
        <taxon>candidate division CPR1</taxon>
    </lineage>
</organism>
<dbReference type="GO" id="GO:0003735">
    <property type="term" value="F:structural constituent of ribosome"/>
    <property type="evidence" value="ECO:0007669"/>
    <property type="project" value="InterPro"/>
</dbReference>
<name>A0A1V5ZNV1_9BACT</name>
<dbReference type="GO" id="GO:0005840">
    <property type="term" value="C:ribosome"/>
    <property type="evidence" value="ECO:0007669"/>
    <property type="project" value="UniProtKB-KW"/>
</dbReference>
<dbReference type="AlphaFoldDB" id="A0A1V5ZNV1"/>
<dbReference type="Gene3D" id="2.30.30.790">
    <property type="match status" value="1"/>
</dbReference>
<dbReference type="SUPFAM" id="SSF50104">
    <property type="entry name" value="Translation proteins SH3-like domain"/>
    <property type="match status" value="1"/>
</dbReference>
<protein>
    <recommendedName>
        <fullName evidence="4">Large ribosomal subunit protein bL19</fullName>
    </recommendedName>
    <alternativeName>
        <fullName evidence="5">50S ribosomal protein L19</fullName>
    </alternativeName>
</protein>
<keyword evidence="2 7" id="KW-0689">Ribosomal protein</keyword>
<proteinExistence type="inferred from homology"/>
<evidence type="ECO:0000256" key="4">
    <source>
        <dbReference type="ARBA" id="ARBA00035171"/>
    </source>
</evidence>
<evidence type="ECO:0000256" key="1">
    <source>
        <dbReference type="ARBA" id="ARBA00005781"/>
    </source>
</evidence>
<feature type="region of interest" description="Disordered" evidence="6">
    <location>
        <begin position="148"/>
        <end position="168"/>
    </location>
</feature>
<evidence type="ECO:0000256" key="2">
    <source>
        <dbReference type="ARBA" id="ARBA00022980"/>
    </source>
</evidence>
<dbReference type="GO" id="GO:1990904">
    <property type="term" value="C:ribonucleoprotein complex"/>
    <property type="evidence" value="ECO:0007669"/>
    <property type="project" value="UniProtKB-KW"/>
</dbReference>
<dbReference type="InterPro" id="IPR008991">
    <property type="entry name" value="Translation_prot_SH3-like_sf"/>
</dbReference>
<reference evidence="7" key="1">
    <citation type="submission" date="2017-02" db="EMBL/GenBank/DDBJ databases">
        <title>Delving into the versatile metabolic prowess of the omnipresent phylum Bacteroidetes.</title>
        <authorList>
            <person name="Nobu M.K."/>
            <person name="Mei R."/>
            <person name="Narihiro T."/>
            <person name="Kuroda K."/>
            <person name="Liu W.-T."/>
        </authorList>
    </citation>
    <scope>NUCLEOTIDE SEQUENCE</scope>
    <source>
        <strain evidence="7">ADurb.Bin160</strain>
    </source>
</reference>
<evidence type="ECO:0000256" key="6">
    <source>
        <dbReference type="SAM" id="MobiDB-lite"/>
    </source>
</evidence>
<dbReference type="Proteomes" id="UP000485621">
    <property type="component" value="Unassembled WGS sequence"/>
</dbReference>
<gene>
    <name evidence="7" type="primary">rplS</name>
    <name evidence="7" type="ORF">BWY04_00624</name>
</gene>
<dbReference type="InterPro" id="IPR038657">
    <property type="entry name" value="Ribosomal_bL19_sf"/>
</dbReference>
<evidence type="ECO:0000256" key="3">
    <source>
        <dbReference type="ARBA" id="ARBA00023274"/>
    </source>
</evidence>
<dbReference type="InterPro" id="IPR001857">
    <property type="entry name" value="Ribosomal_bL19"/>
</dbReference>
<evidence type="ECO:0000256" key="5">
    <source>
        <dbReference type="ARBA" id="ARBA00035493"/>
    </source>
</evidence>
<evidence type="ECO:0000313" key="7">
    <source>
        <dbReference type="EMBL" id="OQB41736.1"/>
    </source>
</evidence>
<sequence length="168" mass="19686">MIRVKKPNHFDGTFTIRGEVARMTIEKIYPLSFPNFEKVILLDNYKIRRSKLYYIRDKVGKDARFESLVKTETKGIDLLDGLRQVKEDTKVEKNNEQKVVEEKTKNEEDTVKVFVENKEKVEESFNDSVEEVIEEKVEEIVEKKIGDNAQEKVENQEVNDADVESEEL</sequence>
<dbReference type="Pfam" id="PF01245">
    <property type="entry name" value="Ribosomal_L19"/>
    <property type="match status" value="1"/>
</dbReference>
<dbReference type="EMBL" id="MWDB01000011">
    <property type="protein sequence ID" value="OQB41736.1"/>
    <property type="molecule type" value="Genomic_DNA"/>
</dbReference>